<keyword evidence="3 6" id="KW-0808">Transferase</keyword>
<dbReference type="GO" id="GO:0006355">
    <property type="term" value="P:regulation of DNA-templated transcription"/>
    <property type="evidence" value="ECO:0007669"/>
    <property type="project" value="InterPro"/>
</dbReference>
<evidence type="ECO:0000256" key="7">
    <source>
        <dbReference type="SAM" id="MobiDB-lite"/>
    </source>
</evidence>
<evidence type="ECO:0000256" key="6">
    <source>
        <dbReference type="PROSITE-ProRule" id="PRU01023"/>
    </source>
</evidence>
<reference evidence="9 10" key="1">
    <citation type="submission" date="2020-02" db="EMBL/GenBank/DDBJ databases">
        <title>Pseudoroseicyclus tamarix, sp. nov., isolated from offshore sediment of a Tamarix chinensis forest.</title>
        <authorList>
            <person name="Gai Y."/>
        </authorList>
    </citation>
    <scope>NUCLEOTIDE SEQUENCE [LARGE SCALE GENOMIC DNA]</scope>
    <source>
        <strain evidence="9 10">CLL3-39</strain>
    </source>
</reference>
<dbReference type="Gene3D" id="1.10.940.10">
    <property type="entry name" value="NusB-like"/>
    <property type="match status" value="1"/>
</dbReference>
<keyword evidence="4 6" id="KW-0949">S-adenosyl-L-methionine</keyword>
<keyword evidence="2 6" id="KW-0489">Methyltransferase</keyword>
<feature type="active site" description="Nucleophile" evidence="6">
    <location>
        <position position="369"/>
    </location>
</feature>
<dbReference type="Gene3D" id="3.40.50.150">
    <property type="entry name" value="Vaccinia Virus protein VP39"/>
    <property type="match status" value="1"/>
</dbReference>
<name>A0A6B2JWT6_9RHOB</name>
<evidence type="ECO:0000313" key="9">
    <source>
        <dbReference type="EMBL" id="NDV02678.1"/>
    </source>
</evidence>
<dbReference type="PROSITE" id="PS51686">
    <property type="entry name" value="SAM_MT_RSMB_NOP"/>
    <property type="match status" value="1"/>
</dbReference>
<dbReference type="InterPro" id="IPR018314">
    <property type="entry name" value="RsmB/NOL1/NOP2-like_CS"/>
</dbReference>
<evidence type="ECO:0000256" key="3">
    <source>
        <dbReference type="ARBA" id="ARBA00022679"/>
    </source>
</evidence>
<feature type="compositionally biased region" description="Basic and acidic residues" evidence="7">
    <location>
        <begin position="1"/>
        <end position="22"/>
    </location>
</feature>
<protein>
    <submittedName>
        <fullName evidence="9">Methyltransferase domain-containing protein</fullName>
    </submittedName>
</protein>
<keyword evidence="10" id="KW-1185">Reference proteome</keyword>
<proteinExistence type="inferred from homology"/>
<comment type="caution">
    <text evidence="9">The sequence shown here is derived from an EMBL/GenBank/DDBJ whole genome shotgun (WGS) entry which is preliminary data.</text>
</comment>
<dbReference type="Pfam" id="PF01029">
    <property type="entry name" value="NusB"/>
    <property type="match status" value="1"/>
</dbReference>
<feature type="binding site" evidence="6">
    <location>
        <position position="316"/>
    </location>
    <ligand>
        <name>S-adenosyl-L-methionine</name>
        <dbReference type="ChEBI" id="CHEBI:59789"/>
    </ligand>
</feature>
<evidence type="ECO:0000256" key="4">
    <source>
        <dbReference type="ARBA" id="ARBA00022691"/>
    </source>
</evidence>
<dbReference type="InterPro" id="IPR023267">
    <property type="entry name" value="RCMT"/>
</dbReference>
<dbReference type="SUPFAM" id="SSF53335">
    <property type="entry name" value="S-adenosyl-L-methionine-dependent methyltransferases"/>
    <property type="match status" value="1"/>
</dbReference>
<dbReference type="CDD" id="cd02440">
    <property type="entry name" value="AdoMet_MTases"/>
    <property type="match status" value="1"/>
</dbReference>
<dbReference type="Pfam" id="PF01189">
    <property type="entry name" value="Methyltr_RsmB-F"/>
    <property type="match status" value="1"/>
</dbReference>
<feature type="binding site" evidence="6">
    <location>
        <begin position="254"/>
        <end position="260"/>
    </location>
    <ligand>
        <name>S-adenosyl-L-methionine</name>
        <dbReference type="ChEBI" id="CHEBI:59789"/>
    </ligand>
</feature>
<dbReference type="GO" id="GO:0003723">
    <property type="term" value="F:RNA binding"/>
    <property type="evidence" value="ECO:0007669"/>
    <property type="project" value="UniProtKB-UniRule"/>
</dbReference>
<dbReference type="Proteomes" id="UP000474757">
    <property type="component" value="Unassembled WGS sequence"/>
</dbReference>
<dbReference type="InterPro" id="IPR029063">
    <property type="entry name" value="SAM-dependent_MTases_sf"/>
</dbReference>
<evidence type="ECO:0000259" key="8">
    <source>
        <dbReference type="PROSITE" id="PS51686"/>
    </source>
</evidence>
<keyword evidence="5 6" id="KW-0694">RNA-binding</keyword>
<feature type="binding site" evidence="6">
    <location>
        <position position="275"/>
    </location>
    <ligand>
        <name>S-adenosyl-L-methionine</name>
        <dbReference type="ChEBI" id="CHEBI:59789"/>
    </ligand>
</feature>
<sequence>MGKEARQGRARRGAEHLPESQRPRQAALALLSAVLGEGRPLSDVEERLLEGLPPEARARAGRLADAVLRNLPRADRLLAPHLTKRPPMATLNLLRLGTTELAEGAAAHGVVSDIVGLAGHGKKTAQHKGLVNAVLRKVAEEAPEAWEGLPVPRLPGWLRKPLNAAYGPARTAAMERAHHAGAPLDLTAKGDPQALAEATGGELLPTGSVRIAGSVQVSALPGFAEGAFWVQDAAAALPAKLLGAKAGAKVLDLCAAPGGKTLQMAATGAEVTALDISGPRLARLRENLARTGLATRTVTADALHWEGGPFDAILLDAPCSATGTVRRHPDLPFARTAASLAPLAELQAALIDRAVALLAPGGTLVYCTCSLLPEEGAAQVEAALGRHASLALERPDAEWIEEAWRSPEGGLRLTPDLWAERGGMDGFYIARMVRAG</sequence>
<dbReference type="RefSeq" id="WP_163895859.1">
    <property type="nucleotide sequence ID" value="NZ_JAAFYS010000004.1"/>
</dbReference>
<dbReference type="PRINTS" id="PR02008">
    <property type="entry name" value="RCMTFAMILY"/>
</dbReference>
<evidence type="ECO:0000256" key="1">
    <source>
        <dbReference type="ARBA" id="ARBA00007494"/>
    </source>
</evidence>
<feature type="domain" description="SAM-dependent MTase RsmB/NOP-type" evidence="8">
    <location>
        <begin position="152"/>
        <end position="435"/>
    </location>
</feature>
<dbReference type="InterPro" id="IPR001678">
    <property type="entry name" value="MeTrfase_RsmB-F_NOP2_dom"/>
</dbReference>
<comment type="similarity">
    <text evidence="1 6">Belongs to the class I-like SAM-binding methyltransferase superfamily. RsmB/NOP family.</text>
</comment>
<dbReference type="EMBL" id="JAAGAB010000004">
    <property type="protein sequence ID" value="NDV02678.1"/>
    <property type="molecule type" value="Genomic_DNA"/>
</dbReference>
<gene>
    <name evidence="9" type="ORF">GZA08_17060</name>
</gene>
<organism evidence="9 10">
    <name type="scientific">Pseudoroseicyclus tamaricis</name>
    <dbReference type="NCBI Taxonomy" id="2705421"/>
    <lineage>
        <taxon>Bacteria</taxon>
        <taxon>Pseudomonadati</taxon>
        <taxon>Pseudomonadota</taxon>
        <taxon>Alphaproteobacteria</taxon>
        <taxon>Rhodobacterales</taxon>
        <taxon>Paracoccaceae</taxon>
        <taxon>Pseudoroseicyclus</taxon>
    </lineage>
</organism>
<dbReference type="InterPro" id="IPR035926">
    <property type="entry name" value="NusB-like_sf"/>
</dbReference>
<dbReference type="InterPro" id="IPR049560">
    <property type="entry name" value="MeTrfase_RsmB-F_NOP2_cat"/>
</dbReference>
<dbReference type="PANTHER" id="PTHR22807:SF61">
    <property type="entry name" value="NOL1_NOP2_SUN FAMILY PROTEIN _ ANTITERMINATION NUSB DOMAIN-CONTAINING PROTEIN"/>
    <property type="match status" value="1"/>
</dbReference>
<dbReference type="PANTHER" id="PTHR22807">
    <property type="entry name" value="NOP2 YEAST -RELATED NOL1/NOP2/FMU SUN DOMAIN-CONTAINING"/>
    <property type="match status" value="1"/>
</dbReference>
<accession>A0A6B2JWT6</accession>
<feature type="region of interest" description="Disordered" evidence="7">
    <location>
        <begin position="1"/>
        <end position="23"/>
    </location>
</feature>
<dbReference type="AlphaFoldDB" id="A0A6B2JWT6"/>
<evidence type="ECO:0000256" key="5">
    <source>
        <dbReference type="ARBA" id="ARBA00022884"/>
    </source>
</evidence>
<evidence type="ECO:0000313" key="10">
    <source>
        <dbReference type="Proteomes" id="UP000474757"/>
    </source>
</evidence>
<dbReference type="PROSITE" id="PS01153">
    <property type="entry name" value="NOL1_NOP2_SUN"/>
    <property type="match status" value="1"/>
</dbReference>
<dbReference type="GO" id="GO:0001510">
    <property type="term" value="P:RNA methylation"/>
    <property type="evidence" value="ECO:0007669"/>
    <property type="project" value="InterPro"/>
</dbReference>
<dbReference type="SUPFAM" id="SSF48013">
    <property type="entry name" value="NusB-like"/>
    <property type="match status" value="1"/>
</dbReference>
<comment type="caution">
    <text evidence="6">Lacks conserved residue(s) required for the propagation of feature annotation.</text>
</comment>
<dbReference type="GO" id="GO:0008173">
    <property type="term" value="F:RNA methyltransferase activity"/>
    <property type="evidence" value="ECO:0007669"/>
    <property type="project" value="InterPro"/>
</dbReference>
<evidence type="ECO:0000256" key="2">
    <source>
        <dbReference type="ARBA" id="ARBA00022603"/>
    </source>
</evidence>
<dbReference type="InterPro" id="IPR006027">
    <property type="entry name" value="NusB_RsmB_TIM44"/>
</dbReference>